<name>A0A5D2M919_GOSTO</name>
<keyword evidence="2" id="KW-1185">Reference proteome</keyword>
<reference evidence="1 2" key="1">
    <citation type="submission" date="2019-07" db="EMBL/GenBank/DDBJ databases">
        <title>WGS assembly of Gossypium tomentosum.</title>
        <authorList>
            <person name="Chen Z.J."/>
            <person name="Sreedasyam A."/>
            <person name="Ando A."/>
            <person name="Song Q."/>
            <person name="De L."/>
            <person name="Hulse-Kemp A."/>
            <person name="Ding M."/>
            <person name="Ye W."/>
            <person name="Kirkbride R."/>
            <person name="Jenkins J."/>
            <person name="Plott C."/>
            <person name="Lovell J."/>
            <person name="Lin Y.-M."/>
            <person name="Vaughn R."/>
            <person name="Liu B."/>
            <person name="Li W."/>
            <person name="Simpson S."/>
            <person name="Scheffler B."/>
            <person name="Saski C."/>
            <person name="Grover C."/>
            <person name="Hu G."/>
            <person name="Conover J."/>
            <person name="Carlson J."/>
            <person name="Shu S."/>
            <person name="Boston L."/>
            <person name="Williams M."/>
            <person name="Peterson D."/>
            <person name="Mcgee K."/>
            <person name="Jones D."/>
            <person name="Wendel J."/>
            <person name="Stelly D."/>
            <person name="Grimwood J."/>
            <person name="Schmutz J."/>
        </authorList>
    </citation>
    <scope>NUCLEOTIDE SEQUENCE [LARGE SCALE GENOMIC DNA]</scope>
    <source>
        <strain evidence="1">7179.01</strain>
    </source>
</reference>
<accession>A0A5D2M919</accession>
<sequence length="90" mass="10603">MSSIFIGCYCGCWRGFLDPNPWLCPLFPFLSQSKRRVACNHLCRCCINYKMILLCACCKHKSLIIMKNNPYYRDLQCFIIHCIKGSFYFV</sequence>
<proteinExistence type="predicted"/>
<dbReference type="EMBL" id="CM017623">
    <property type="protein sequence ID" value="TYH87774.1"/>
    <property type="molecule type" value="Genomic_DNA"/>
</dbReference>
<evidence type="ECO:0000313" key="1">
    <source>
        <dbReference type="EMBL" id="TYH87774.1"/>
    </source>
</evidence>
<dbReference type="AlphaFoldDB" id="A0A5D2M919"/>
<evidence type="ECO:0000313" key="2">
    <source>
        <dbReference type="Proteomes" id="UP000322667"/>
    </source>
</evidence>
<dbReference type="Proteomes" id="UP000322667">
    <property type="component" value="Chromosome D01"/>
</dbReference>
<organism evidence="1 2">
    <name type="scientific">Gossypium tomentosum</name>
    <name type="common">Hawaiian cotton</name>
    <name type="synonym">Gossypium sandvicense</name>
    <dbReference type="NCBI Taxonomy" id="34277"/>
    <lineage>
        <taxon>Eukaryota</taxon>
        <taxon>Viridiplantae</taxon>
        <taxon>Streptophyta</taxon>
        <taxon>Embryophyta</taxon>
        <taxon>Tracheophyta</taxon>
        <taxon>Spermatophyta</taxon>
        <taxon>Magnoliopsida</taxon>
        <taxon>eudicotyledons</taxon>
        <taxon>Gunneridae</taxon>
        <taxon>Pentapetalae</taxon>
        <taxon>rosids</taxon>
        <taxon>malvids</taxon>
        <taxon>Malvales</taxon>
        <taxon>Malvaceae</taxon>
        <taxon>Malvoideae</taxon>
        <taxon>Gossypium</taxon>
    </lineage>
</organism>
<protein>
    <submittedName>
        <fullName evidence="1">Uncharacterized protein</fullName>
    </submittedName>
</protein>
<gene>
    <name evidence="1" type="ORF">ES332_D01G142400v1</name>
</gene>